<keyword evidence="2" id="KW-1185">Reference proteome</keyword>
<reference evidence="1 2" key="1">
    <citation type="journal article" date="2014" name="PLoS ONE">
        <title>Global Analysis of Gene Expression Profiles in Physic Nut (Jatropha curcas L.) Seedlings Exposed to Salt Stress.</title>
        <authorList>
            <person name="Zhang L."/>
            <person name="Zhang C."/>
            <person name="Wu P."/>
            <person name="Chen Y."/>
            <person name="Li M."/>
            <person name="Jiang H."/>
            <person name="Wu G."/>
        </authorList>
    </citation>
    <scope>NUCLEOTIDE SEQUENCE [LARGE SCALE GENOMIC DNA]</scope>
    <source>
        <strain evidence="2">cv. GZQX0401</strain>
        <tissue evidence="1">Young leaves</tissue>
    </source>
</reference>
<dbReference type="AlphaFoldDB" id="A0A067L5L0"/>
<gene>
    <name evidence="1" type="ORF">JCGZ_04929</name>
</gene>
<dbReference type="Proteomes" id="UP000027138">
    <property type="component" value="Unassembled WGS sequence"/>
</dbReference>
<proteinExistence type="predicted"/>
<sequence length="94" mass="10916">MHVKLGPFDTQAWSVRYALNPFQKWQNPTVLIDNRTWWSLILKQTSEVDEDTPSEDGFSESDMFNFQSEATAPFRAIWFLQTIIFEDNNQGALG</sequence>
<accession>A0A067L5L0</accession>
<name>A0A067L5L0_JATCU</name>
<protein>
    <submittedName>
        <fullName evidence="1">Uncharacterized protein</fullName>
    </submittedName>
</protein>
<dbReference type="EMBL" id="KK914346">
    <property type="protein sequence ID" value="KDP39770.1"/>
    <property type="molecule type" value="Genomic_DNA"/>
</dbReference>
<evidence type="ECO:0000313" key="2">
    <source>
        <dbReference type="Proteomes" id="UP000027138"/>
    </source>
</evidence>
<organism evidence="1 2">
    <name type="scientific">Jatropha curcas</name>
    <name type="common">Barbados nut</name>
    <dbReference type="NCBI Taxonomy" id="180498"/>
    <lineage>
        <taxon>Eukaryota</taxon>
        <taxon>Viridiplantae</taxon>
        <taxon>Streptophyta</taxon>
        <taxon>Embryophyta</taxon>
        <taxon>Tracheophyta</taxon>
        <taxon>Spermatophyta</taxon>
        <taxon>Magnoliopsida</taxon>
        <taxon>eudicotyledons</taxon>
        <taxon>Gunneridae</taxon>
        <taxon>Pentapetalae</taxon>
        <taxon>rosids</taxon>
        <taxon>fabids</taxon>
        <taxon>Malpighiales</taxon>
        <taxon>Euphorbiaceae</taxon>
        <taxon>Crotonoideae</taxon>
        <taxon>Jatropheae</taxon>
        <taxon>Jatropha</taxon>
    </lineage>
</organism>
<evidence type="ECO:0000313" key="1">
    <source>
        <dbReference type="EMBL" id="KDP39770.1"/>
    </source>
</evidence>